<feature type="transmembrane region" description="Helical" evidence="1">
    <location>
        <begin position="100"/>
        <end position="121"/>
    </location>
</feature>
<keyword evidence="1" id="KW-0812">Transmembrane</keyword>
<accession>A7NJ32</accession>
<name>A7NJ32_ROSCS</name>
<dbReference type="HOGENOM" id="CLU_902235_0_0_0"/>
<dbReference type="RefSeq" id="WP_012119927.1">
    <property type="nucleotide sequence ID" value="NC_009767.1"/>
</dbReference>
<dbReference type="Proteomes" id="UP000000263">
    <property type="component" value="Chromosome"/>
</dbReference>
<evidence type="ECO:0008006" key="4">
    <source>
        <dbReference type="Google" id="ProtNLM"/>
    </source>
</evidence>
<evidence type="ECO:0000313" key="2">
    <source>
        <dbReference type="EMBL" id="ABU57498.1"/>
    </source>
</evidence>
<gene>
    <name evidence="2" type="ordered locus">Rcas_1403</name>
</gene>
<feature type="transmembrane region" description="Helical" evidence="1">
    <location>
        <begin position="257"/>
        <end position="274"/>
    </location>
</feature>
<dbReference type="AlphaFoldDB" id="A7NJ32"/>
<evidence type="ECO:0000256" key="1">
    <source>
        <dbReference type="SAM" id="Phobius"/>
    </source>
</evidence>
<dbReference type="OrthoDB" id="153851at2"/>
<dbReference type="STRING" id="383372.Rcas_1403"/>
<proteinExistence type="predicted"/>
<reference evidence="2 3" key="1">
    <citation type="submission" date="2007-08" db="EMBL/GenBank/DDBJ databases">
        <title>Complete sequence of Roseiflexus castenholzii DSM 13941.</title>
        <authorList>
            <consortium name="US DOE Joint Genome Institute"/>
            <person name="Copeland A."/>
            <person name="Lucas S."/>
            <person name="Lapidus A."/>
            <person name="Barry K."/>
            <person name="Glavina del Rio T."/>
            <person name="Dalin E."/>
            <person name="Tice H."/>
            <person name="Pitluck S."/>
            <person name="Thompson L.S."/>
            <person name="Brettin T."/>
            <person name="Bruce D."/>
            <person name="Detter J.C."/>
            <person name="Han C."/>
            <person name="Tapia R."/>
            <person name="Schmutz J."/>
            <person name="Larimer F."/>
            <person name="Land M."/>
            <person name="Hauser L."/>
            <person name="Kyrpides N."/>
            <person name="Mikhailova N."/>
            <person name="Bryant D.A."/>
            <person name="Hanada S."/>
            <person name="Tsukatani Y."/>
            <person name="Richardson P."/>
        </authorList>
    </citation>
    <scope>NUCLEOTIDE SEQUENCE [LARGE SCALE GENOMIC DNA]</scope>
    <source>
        <strain evidence="3">DSM 13941 / HLO8</strain>
    </source>
</reference>
<keyword evidence="3" id="KW-1185">Reference proteome</keyword>
<dbReference type="EMBL" id="CP000804">
    <property type="protein sequence ID" value="ABU57498.1"/>
    <property type="molecule type" value="Genomic_DNA"/>
</dbReference>
<dbReference type="KEGG" id="rca:Rcas_1403"/>
<organism evidence="2 3">
    <name type="scientific">Roseiflexus castenholzii (strain DSM 13941 / HLO8)</name>
    <dbReference type="NCBI Taxonomy" id="383372"/>
    <lineage>
        <taxon>Bacteria</taxon>
        <taxon>Bacillati</taxon>
        <taxon>Chloroflexota</taxon>
        <taxon>Chloroflexia</taxon>
        <taxon>Chloroflexales</taxon>
        <taxon>Roseiflexineae</taxon>
        <taxon>Roseiflexaceae</taxon>
        <taxon>Roseiflexus</taxon>
    </lineage>
</organism>
<dbReference type="eggNOG" id="ENOG5030SQ0">
    <property type="taxonomic scope" value="Bacteria"/>
</dbReference>
<keyword evidence="1" id="KW-1133">Transmembrane helix</keyword>
<feature type="transmembrane region" description="Helical" evidence="1">
    <location>
        <begin position="25"/>
        <end position="52"/>
    </location>
</feature>
<evidence type="ECO:0000313" key="3">
    <source>
        <dbReference type="Proteomes" id="UP000000263"/>
    </source>
</evidence>
<feature type="transmembrane region" description="Helical" evidence="1">
    <location>
        <begin position="286"/>
        <end position="308"/>
    </location>
</feature>
<keyword evidence="1" id="KW-0472">Membrane</keyword>
<sequence>MNPDAMITPNVTYPETAWLADLPPLAATIAAILALTLLMHSRLGAALDAYLAQRFTRPGADLLDPALRWRPPVMSASRLLAICVIAALAILIVVSRIGPLLVAIVLMGPVTALIIWALLWFEEQRYATRIDATLPATVGRLEAQLRAGSGLQPAIEKVIADMPASPLKAEWSWFLERLGQPLAAGALATATMVCAALRAQTPSRRHATFLSHLEIAIDQPHAALVQRVRAAYEAMQASDRRASMLATELAQMRNTGIALFLINVGITLYLFIVQHERFLTAYRSNIGVGVGAVLALVVGAPLIGGYLLGRAEDIAY</sequence>
<protein>
    <recommendedName>
        <fullName evidence="4">Type II secretion system protein</fullName>
    </recommendedName>
</protein>
<feature type="transmembrane region" description="Helical" evidence="1">
    <location>
        <begin position="73"/>
        <end position="94"/>
    </location>
</feature>